<evidence type="ECO:0000313" key="3">
    <source>
        <dbReference type="Proteomes" id="UP000247485"/>
    </source>
</evidence>
<dbReference type="AlphaFoldDB" id="A0A318FV83"/>
<comment type="caution">
    <text evidence="2">The sequence shown here is derived from an EMBL/GenBank/DDBJ whole genome shotgun (WGS) entry which is preliminary data.</text>
</comment>
<proteinExistence type="predicted"/>
<sequence length="555" mass="60025">MLVLFWKVKIMKVNHLLLVFALLGGPLSAMAIGVTPLSPQSGEIVFVENNIDGDYFVSTGPGSNPVYISGPSRISDAMVAAGNGSAFRGIISTNQPIVDSSYVFDLWLDNAPVASPFAGPACLSSGCSTAVTDGKGVYGIVYGRNQAVLLSGLISDDFYQYFRQMTTGSHFSMTLNGCRAYRPFYDASSGERCKDEGVGAVWQATELTFTKGAHLRLNKTGYTDEVFINSDGVPTPGDGNTNCRVQIVGGRSGLACKMVSYNLQTNGANSTSLQLYPSLLHWTLKYEIASDDMQFSLNGSSWLPASITTTSSMDIPTDYYTLDDMKSSGSIYVFLSNDFFKKMVAIGLSDINSQDLFNFTIKSETSNGSGMMIYNFSTSNSLTIKPREFGISITSDDYSESPTREGYVGSDKPSLDFDYLVATTGKTAADEVQIKVTGPSRTINGRAYCIFSSQDTQDKVPFPAILSFTTRNGSKKTVDSGCDGRWHDMTDALWASSAWTDISGEPGVMNTATVKLSILMNEIISMRILGSLSGWYGEVSASGEVHVQAIWRDVQ</sequence>
<evidence type="ECO:0000313" key="2">
    <source>
        <dbReference type="EMBL" id="PXW45962.1"/>
    </source>
</evidence>
<feature type="signal peptide" evidence="1">
    <location>
        <begin position="1"/>
        <end position="31"/>
    </location>
</feature>
<reference evidence="2 3" key="1">
    <citation type="submission" date="2018-05" db="EMBL/GenBank/DDBJ databases">
        <title>Freshwater and sediment microbial communities from various areas in North America, analyzing microbe dynamics in response to fracking.</title>
        <authorList>
            <person name="Lamendella R."/>
        </authorList>
    </citation>
    <scope>NUCLEOTIDE SEQUENCE [LARGE SCALE GENOMIC DNA]</scope>
    <source>
        <strain evidence="2 3">67</strain>
    </source>
</reference>
<protein>
    <recommendedName>
        <fullName evidence="4">Fimbrial protein</fullName>
    </recommendedName>
</protein>
<dbReference type="Proteomes" id="UP000247485">
    <property type="component" value="Unassembled WGS sequence"/>
</dbReference>
<name>A0A318FV83_KLEOX</name>
<dbReference type="EMBL" id="QJJG01000006">
    <property type="protein sequence ID" value="PXW45962.1"/>
    <property type="molecule type" value="Genomic_DNA"/>
</dbReference>
<gene>
    <name evidence="2" type="ORF">DET57_106210</name>
</gene>
<evidence type="ECO:0008006" key="4">
    <source>
        <dbReference type="Google" id="ProtNLM"/>
    </source>
</evidence>
<evidence type="ECO:0000256" key="1">
    <source>
        <dbReference type="SAM" id="SignalP"/>
    </source>
</evidence>
<organism evidence="2 3">
    <name type="scientific">Klebsiella oxytoca</name>
    <dbReference type="NCBI Taxonomy" id="571"/>
    <lineage>
        <taxon>Bacteria</taxon>
        <taxon>Pseudomonadati</taxon>
        <taxon>Pseudomonadota</taxon>
        <taxon>Gammaproteobacteria</taxon>
        <taxon>Enterobacterales</taxon>
        <taxon>Enterobacteriaceae</taxon>
        <taxon>Klebsiella/Raoultella group</taxon>
        <taxon>Klebsiella</taxon>
    </lineage>
</organism>
<feature type="chain" id="PRO_5016244617" description="Fimbrial protein" evidence="1">
    <location>
        <begin position="32"/>
        <end position="555"/>
    </location>
</feature>
<keyword evidence="1" id="KW-0732">Signal</keyword>
<accession>A0A318FV83</accession>